<protein>
    <submittedName>
        <fullName evidence="5">GntR family transcriptional regulator</fullName>
    </submittedName>
</protein>
<evidence type="ECO:0000313" key="5">
    <source>
        <dbReference type="EMBL" id="TYC08248.1"/>
    </source>
</evidence>
<keyword evidence="6" id="KW-1185">Reference proteome</keyword>
<name>A0A5D0TQ51_9ACTN</name>
<reference evidence="5 6" key="1">
    <citation type="submission" date="2019-08" db="EMBL/GenBank/DDBJ databases">
        <title>Actinomadura sp. nov. CYP1-5 isolated from mountain soil.</title>
        <authorList>
            <person name="Songsumanus A."/>
            <person name="Kuncharoen N."/>
            <person name="Kudo T."/>
            <person name="Yuki M."/>
            <person name="Igarashi Y."/>
            <person name="Tanasupawat S."/>
        </authorList>
    </citation>
    <scope>NUCLEOTIDE SEQUENCE [LARGE SCALE GENOMIC DNA]</scope>
    <source>
        <strain evidence="5 6">GKU157</strain>
    </source>
</reference>
<feature type="domain" description="HTH gntR-type" evidence="4">
    <location>
        <begin position="8"/>
        <end position="76"/>
    </location>
</feature>
<accession>A0A5D0TQ51</accession>
<dbReference type="PROSITE" id="PS50949">
    <property type="entry name" value="HTH_GNTR"/>
    <property type="match status" value="1"/>
</dbReference>
<dbReference type="InterPro" id="IPR036390">
    <property type="entry name" value="WH_DNA-bd_sf"/>
</dbReference>
<dbReference type="PANTHER" id="PTHR44846">
    <property type="entry name" value="MANNOSYL-D-GLYCERATE TRANSPORT/METABOLISM SYSTEM REPRESSOR MNGR-RELATED"/>
    <property type="match status" value="1"/>
</dbReference>
<sequence length="243" mass="26413">MSEDAMYAPKYVRIIETLRRRIEDGTYPVGSQIPSETALGREFGAARPTVVRALNEMQLLGELQREHGRGTFVKARPSSRASDSNRPGLAVLDRQETGASVRVLETGRRPAPNQVALLLGLAEAAPVHLRRYVGLYDSIASELVSLWAPLDVARSAGLDQEGPLTVPVRELLAAAGKERLTRVHERLRARRATEEERAALELGEGEPVLAVLGSVEDSAGRTVLVVEVALPGSLHVLEDSYNL</sequence>
<dbReference type="SUPFAM" id="SSF46785">
    <property type="entry name" value="Winged helix' DNA-binding domain"/>
    <property type="match status" value="1"/>
</dbReference>
<comment type="caution">
    <text evidence="5">The sequence shown here is derived from an EMBL/GenBank/DDBJ whole genome shotgun (WGS) entry which is preliminary data.</text>
</comment>
<keyword evidence="2" id="KW-0238">DNA-binding</keyword>
<organism evidence="5 6">
    <name type="scientific">Actinomadura syzygii</name>
    <dbReference type="NCBI Taxonomy" id="1427538"/>
    <lineage>
        <taxon>Bacteria</taxon>
        <taxon>Bacillati</taxon>
        <taxon>Actinomycetota</taxon>
        <taxon>Actinomycetes</taxon>
        <taxon>Streptosporangiales</taxon>
        <taxon>Thermomonosporaceae</taxon>
        <taxon>Actinomadura</taxon>
    </lineage>
</organism>
<dbReference type="EMBL" id="VSFF01000017">
    <property type="protein sequence ID" value="TYC08248.1"/>
    <property type="molecule type" value="Genomic_DNA"/>
</dbReference>
<dbReference type="Pfam" id="PF07702">
    <property type="entry name" value="UTRA"/>
    <property type="match status" value="1"/>
</dbReference>
<dbReference type="InterPro" id="IPR050679">
    <property type="entry name" value="Bact_HTH_transcr_reg"/>
</dbReference>
<evidence type="ECO:0000259" key="4">
    <source>
        <dbReference type="PROSITE" id="PS50949"/>
    </source>
</evidence>
<dbReference type="CDD" id="cd07377">
    <property type="entry name" value="WHTH_GntR"/>
    <property type="match status" value="1"/>
</dbReference>
<dbReference type="SUPFAM" id="SSF64288">
    <property type="entry name" value="Chorismate lyase-like"/>
    <property type="match status" value="1"/>
</dbReference>
<dbReference type="Gene3D" id="3.40.1410.10">
    <property type="entry name" value="Chorismate lyase-like"/>
    <property type="match status" value="1"/>
</dbReference>
<dbReference type="InterPro" id="IPR011663">
    <property type="entry name" value="UTRA"/>
</dbReference>
<dbReference type="GO" id="GO:0003677">
    <property type="term" value="F:DNA binding"/>
    <property type="evidence" value="ECO:0007669"/>
    <property type="project" value="UniProtKB-KW"/>
</dbReference>
<dbReference type="Proteomes" id="UP000322634">
    <property type="component" value="Unassembled WGS sequence"/>
</dbReference>
<dbReference type="InterPro" id="IPR028978">
    <property type="entry name" value="Chorismate_lyase_/UTRA_dom_sf"/>
</dbReference>
<dbReference type="InterPro" id="IPR036388">
    <property type="entry name" value="WH-like_DNA-bd_sf"/>
</dbReference>
<dbReference type="OrthoDB" id="3517122at2"/>
<evidence type="ECO:0000313" key="6">
    <source>
        <dbReference type="Proteomes" id="UP000322634"/>
    </source>
</evidence>
<dbReference type="InterPro" id="IPR000524">
    <property type="entry name" value="Tscrpt_reg_HTH_GntR"/>
</dbReference>
<gene>
    <name evidence="5" type="ORF">FXF65_38740</name>
</gene>
<proteinExistence type="predicted"/>
<evidence type="ECO:0000256" key="2">
    <source>
        <dbReference type="ARBA" id="ARBA00023125"/>
    </source>
</evidence>
<dbReference type="SMART" id="SM00866">
    <property type="entry name" value="UTRA"/>
    <property type="match status" value="1"/>
</dbReference>
<keyword evidence="1" id="KW-0805">Transcription regulation</keyword>
<dbReference type="SMART" id="SM00345">
    <property type="entry name" value="HTH_GNTR"/>
    <property type="match status" value="1"/>
</dbReference>
<dbReference type="PANTHER" id="PTHR44846:SF17">
    <property type="entry name" value="GNTR-FAMILY TRANSCRIPTIONAL REGULATOR"/>
    <property type="match status" value="1"/>
</dbReference>
<dbReference type="RefSeq" id="WP_148355331.1">
    <property type="nucleotide sequence ID" value="NZ_JBHSBF010000015.1"/>
</dbReference>
<dbReference type="GO" id="GO:0003700">
    <property type="term" value="F:DNA-binding transcription factor activity"/>
    <property type="evidence" value="ECO:0007669"/>
    <property type="project" value="InterPro"/>
</dbReference>
<dbReference type="AlphaFoldDB" id="A0A5D0TQ51"/>
<evidence type="ECO:0000256" key="3">
    <source>
        <dbReference type="ARBA" id="ARBA00023163"/>
    </source>
</evidence>
<dbReference type="Pfam" id="PF00392">
    <property type="entry name" value="GntR"/>
    <property type="match status" value="1"/>
</dbReference>
<evidence type="ECO:0000256" key="1">
    <source>
        <dbReference type="ARBA" id="ARBA00023015"/>
    </source>
</evidence>
<dbReference type="Gene3D" id="1.10.10.10">
    <property type="entry name" value="Winged helix-like DNA-binding domain superfamily/Winged helix DNA-binding domain"/>
    <property type="match status" value="1"/>
</dbReference>
<dbReference type="GO" id="GO:0045892">
    <property type="term" value="P:negative regulation of DNA-templated transcription"/>
    <property type="evidence" value="ECO:0007669"/>
    <property type="project" value="TreeGrafter"/>
</dbReference>
<keyword evidence="3" id="KW-0804">Transcription</keyword>